<sequence>MDEASSVTIYKELAFLVNEALLVMLYEEISQLQKYLMKNGCTIIGFEYNEHQAVYEYLVLLEDGNEKEKVRSSYITPKPYTARKIRFLAKYYLHHRTFQFLYYGKYQKHKQLVDNEDIAMQCKC</sequence>
<evidence type="ECO:0000313" key="1">
    <source>
        <dbReference type="EMBL" id="KAF0547896.1"/>
    </source>
</evidence>
<name>A0A8H4AZH4_GIGMA</name>
<proteinExistence type="predicted"/>
<accession>A0A8H4AZH4</accession>
<gene>
    <name evidence="1" type="ORF">F8M41_000248</name>
</gene>
<organism evidence="1 2">
    <name type="scientific">Gigaspora margarita</name>
    <dbReference type="NCBI Taxonomy" id="4874"/>
    <lineage>
        <taxon>Eukaryota</taxon>
        <taxon>Fungi</taxon>
        <taxon>Fungi incertae sedis</taxon>
        <taxon>Mucoromycota</taxon>
        <taxon>Glomeromycotina</taxon>
        <taxon>Glomeromycetes</taxon>
        <taxon>Diversisporales</taxon>
        <taxon>Gigasporaceae</taxon>
        <taxon>Gigaspora</taxon>
    </lineage>
</organism>
<reference evidence="1 2" key="1">
    <citation type="journal article" date="2019" name="Environ. Microbiol.">
        <title>At the nexus of three kingdoms: the genome of the mycorrhizal fungus Gigaspora margarita provides insights into plant, endobacterial and fungal interactions.</title>
        <authorList>
            <person name="Venice F."/>
            <person name="Ghignone S."/>
            <person name="Salvioli di Fossalunga A."/>
            <person name="Amselem J."/>
            <person name="Novero M."/>
            <person name="Xianan X."/>
            <person name="Sedzielewska Toro K."/>
            <person name="Morin E."/>
            <person name="Lipzen A."/>
            <person name="Grigoriev I.V."/>
            <person name="Henrissat B."/>
            <person name="Martin F.M."/>
            <person name="Bonfante P."/>
        </authorList>
    </citation>
    <scope>NUCLEOTIDE SEQUENCE [LARGE SCALE GENOMIC DNA]</scope>
    <source>
        <strain evidence="1 2">BEG34</strain>
    </source>
</reference>
<dbReference type="Proteomes" id="UP000439903">
    <property type="component" value="Unassembled WGS sequence"/>
</dbReference>
<keyword evidence="1" id="KW-0255">Endonuclease</keyword>
<protein>
    <submittedName>
        <fullName evidence="1">Dde family endonuclease</fullName>
    </submittedName>
</protein>
<dbReference type="OrthoDB" id="2445982at2759"/>
<keyword evidence="1" id="KW-0378">Hydrolase</keyword>
<evidence type="ECO:0000313" key="2">
    <source>
        <dbReference type="Proteomes" id="UP000439903"/>
    </source>
</evidence>
<dbReference type="EMBL" id="WTPW01000102">
    <property type="protein sequence ID" value="KAF0547896.1"/>
    <property type="molecule type" value="Genomic_DNA"/>
</dbReference>
<dbReference type="GO" id="GO:0004519">
    <property type="term" value="F:endonuclease activity"/>
    <property type="evidence" value="ECO:0007669"/>
    <property type="project" value="UniProtKB-KW"/>
</dbReference>
<comment type="caution">
    <text evidence="1">The sequence shown here is derived from an EMBL/GenBank/DDBJ whole genome shotgun (WGS) entry which is preliminary data.</text>
</comment>
<dbReference type="AlphaFoldDB" id="A0A8H4AZH4"/>
<keyword evidence="1" id="KW-0540">Nuclease</keyword>
<keyword evidence="2" id="KW-1185">Reference proteome</keyword>